<accession>A0A3E0I0U2</accession>
<dbReference type="Pfam" id="PF12146">
    <property type="entry name" value="Hydrolase_4"/>
    <property type="match status" value="1"/>
</dbReference>
<sequence length="327" mass="36373">MLGEGYEVVTLPLGALPAGAGPGGDNVAHLVRRRADGNGAEKPVNGAVLYVHGFVDYFFQTHVAEHFAARGYDFYAVDLRAYGRSLQPGQVPNFVTDLSYHFEELDAAARIIRDEHGHSRLTLMGHSTGGLISIMWAHERRDDNVLDALVLNSPWVDLQENWFMRTVGTWAVDVLGKVSPTAVVQNGLESPYGLSLHRDDNGEWEFDTDWKPKSGFPVRAGWLRTIRRNQARLHRGLDVRVPVLLLRSSHSLLKAKEWTPEAMRADTVLDVAQMAKWAPKIGPNVTVVAIEGGMHDLFLSAPAVRERVLSETDSWLEGLRQGDRIVE</sequence>
<dbReference type="AlphaFoldDB" id="A0A3E0I0U2"/>
<dbReference type="SUPFAM" id="SSF53474">
    <property type="entry name" value="alpha/beta-Hydrolases"/>
    <property type="match status" value="1"/>
</dbReference>
<dbReference type="Proteomes" id="UP000256269">
    <property type="component" value="Unassembled WGS sequence"/>
</dbReference>
<dbReference type="PANTHER" id="PTHR11614">
    <property type="entry name" value="PHOSPHOLIPASE-RELATED"/>
    <property type="match status" value="1"/>
</dbReference>
<name>A0A3E0I0U2_9PSEU</name>
<reference evidence="2 3" key="1">
    <citation type="submission" date="2018-08" db="EMBL/GenBank/DDBJ databases">
        <title>Genomic Encyclopedia of Archaeal and Bacterial Type Strains, Phase II (KMG-II): from individual species to whole genera.</title>
        <authorList>
            <person name="Goeker M."/>
        </authorList>
    </citation>
    <scope>NUCLEOTIDE SEQUENCE [LARGE SCALE GENOMIC DNA]</scope>
    <source>
        <strain evidence="2 3">DSM 45791</strain>
    </source>
</reference>
<dbReference type="InterPro" id="IPR022742">
    <property type="entry name" value="Hydrolase_4"/>
</dbReference>
<feature type="domain" description="Serine aminopeptidase S33" evidence="1">
    <location>
        <begin position="44"/>
        <end position="257"/>
    </location>
</feature>
<protein>
    <submittedName>
        <fullName evidence="2">Alpha-beta hydrolase superfamily lysophospholipase</fullName>
    </submittedName>
</protein>
<comment type="caution">
    <text evidence="2">The sequence shown here is derived from an EMBL/GenBank/DDBJ whole genome shotgun (WGS) entry which is preliminary data.</text>
</comment>
<keyword evidence="2" id="KW-0378">Hydrolase</keyword>
<proteinExistence type="predicted"/>
<dbReference type="EMBL" id="QUNO01000003">
    <property type="protein sequence ID" value="REH52241.1"/>
    <property type="molecule type" value="Genomic_DNA"/>
</dbReference>
<evidence type="ECO:0000259" key="1">
    <source>
        <dbReference type="Pfam" id="PF12146"/>
    </source>
</evidence>
<evidence type="ECO:0000313" key="3">
    <source>
        <dbReference type="Proteomes" id="UP000256269"/>
    </source>
</evidence>
<gene>
    <name evidence="2" type="ORF">BCF44_103693</name>
</gene>
<dbReference type="InterPro" id="IPR051044">
    <property type="entry name" value="MAG_DAG_Lipase"/>
</dbReference>
<dbReference type="InterPro" id="IPR029058">
    <property type="entry name" value="AB_hydrolase_fold"/>
</dbReference>
<evidence type="ECO:0000313" key="2">
    <source>
        <dbReference type="EMBL" id="REH52241.1"/>
    </source>
</evidence>
<dbReference type="Gene3D" id="3.40.50.1820">
    <property type="entry name" value="alpha/beta hydrolase"/>
    <property type="match status" value="1"/>
</dbReference>
<keyword evidence="3" id="KW-1185">Reference proteome</keyword>
<organism evidence="2 3">
    <name type="scientific">Kutzneria buriramensis</name>
    <dbReference type="NCBI Taxonomy" id="1045776"/>
    <lineage>
        <taxon>Bacteria</taxon>
        <taxon>Bacillati</taxon>
        <taxon>Actinomycetota</taxon>
        <taxon>Actinomycetes</taxon>
        <taxon>Pseudonocardiales</taxon>
        <taxon>Pseudonocardiaceae</taxon>
        <taxon>Kutzneria</taxon>
    </lineage>
</organism>
<dbReference type="GO" id="GO:0016787">
    <property type="term" value="F:hydrolase activity"/>
    <property type="evidence" value="ECO:0007669"/>
    <property type="project" value="UniProtKB-KW"/>
</dbReference>